<evidence type="ECO:0000256" key="1">
    <source>
        <dbReference type="SAM" id="MobiDB-lite"/>
    </source>
</evidence>
<accession>A0A2X0MPC7</accession>
<sequence length="210" mass="22937">MSSAGRDEDTRREAVSGLDLTSGLPSGVALQVACLQPGLPDGPRSGGLAQHGGWCGLQQVHLIPSLTTFCSLTLSVIYLDSKPSDHTICCLSCLLPATRQRLPLPPHREDGRSTTPASRPTTSNSSNSTSHRIKEVQNEIRALHDVVRALPLTSRLSSSQKETHVLYNLQRRLEKMQYCLRDGAAPFRPYNPPRCRRFLLASVEMAAAGR</sequence>
<reference evidence="3" key="1">
    <citation type="submission" date="2016-10" db="EMBL/GenBank/DDBJ databases">
        <authorList>
            <person name="Jeantristanb JTB J.-T."/>
            <person name="Ricardo R."/>
        </authorList>
    </citation>
    <scope>NUCLEOTIDE SEQUENCE [LARGE SCALE GENOMIC DNA]</scope>
</reference>
<feature type="compositionally biased region" description="Low complexity" evidence="1">
    <location>
        <begin position="113"/>
        <end position="130"/>
    </location>
</feature>
<evidence type="ECO:0000313" key="3">
    <source>
        <dbReference type="Proteomes" id="UP000249723"/>
    </source>
</evidence>
<evidence type="ECO:0000313" key="2">
    <source>
        <dbReference type="EMBL" id="SCZ89530.1"/>
    </source>
</evidence>
<dbReference type="AlphaFoldDB" id="A0A2X0MPC7"/>
<proteinExistence type="predicted"/>
<keyword evidence="3" id="KW-1185">Reference proteome</keyword>
<dbReference type="EMBL" id="FMWP01000013">
    <property type="protein sequence ID" value="SCZ89530.1"/>
    <property type="molecule type" value="Genomic_DNA"/>
</dbReference>
<protein>
    <submittedName>
        <fullName evidence="2">BZ3500_MvSof-1268-A1-R1_Chr1-1g01238 protein</fullName>
    </submittedName>
</protein>
<name>A0A2X0MPC7_9BASI</name>
<feature type="region of interest" description="Disordered" evidence="1">
    <location>
        <begin position="101"/>
        <end position="133"/>
    </location>
</feature>
<dbReference type="Proteomes" id="UP000249723">
    <property type="component" value="Unassembled WGS sequence"/>
</dbReference>
<gene>
    <name evidence="2" type="ORF">BZ3500_MVSOF-1268-A1-R1_CHR1-1G01238</name>
</gene>
<organism evidence="2 3">
    <name type="scientific">Microbotryum saponariae</name>
    <dbReference type="NCBI Taxonomy" id="289078"/>
    <lineage>
        <taxon>Eukaryota</taxon>
        <taxon>Fungi</taxon>
        <taxon>Dikarya</taxon>
        <taxon>Basidiomycota</taxon>
        <taxon>Pucciniomycotina</taxon>
        <taxon>Microbotryomycetes</taxon>
        <taxon>Microbotryales</taxon>
        <taxon>Microbotryaceae</taxon>
        <taxon>Microbotryum</taxon>
    </lineage>
</organism>